<evidence type="ECO:0000256" key="3">
    <source>
        <dbReference type="ARBA" id="ARBA00022833"/>
    </source>
</evidence>
<sequence>MAQSFQSVTLSLTLPISCQICLGKVRQPVICCNNHVFCAACIEVWLKKAGQCPTCRVPITPENPCREIIGATHESESADSHSVKKRLRKTRGELLLREYEDEIETLLKENEYLRNKNLALETELKTVLDPSTVSVSRSEDRSVDLVELEEAANKLRVANDLYKEVKEDLEKLREANKMLRAQNMDLVQENMRLKAEVESRSPQKFGRYTVAALEAKIHQHERHMAHLKRALERSDKYIEELEAQIPEGKRGQRDQKDDRRPEDAQSATSISGENETNCPGHERITTMRRSLSEMEEASVHTNFNTIPKACSEKKVGFRPLSYLRRLSFDDCQTSADQIPSTSGSKAAALQDSKRTISKEPRDFVFRSSLFGHLNGNSEEHKWSVGASGSAVTFDPKGDIMDTFQASSEACMDAAFQDKISELDSMISEVEGATGSALPHISDLAPPSLEDPGSLLPDSGAQGECSVTRDLQPVAGAQGSGPTTASAAFVGEGSLSPAGHAERVETQCFKRKNSTSVAIASPSKLSKLK</sequence>
<reference evidence="7 8" key="1">
    <citation type="submission" date="2020-06" db="EMBL/GenBank/DDBJ databases">
        <authorList>
            <consortium name="Wellcome Sanger Institute Data Sharing"/>
        </authorList>
    </citation>
    <scope>NUCLEOTIDE SEQUENCE [LARGE SCALE GENOMIC DNA]</scope>
</reference>
<reference evidence="7" key="2">
    <citation type="submission" date="2025-08" db="UniProtKB">
        <authorList>
            <consortium name="Ensembl"/>
        </authorList>
    </citation>
    <scope>IDENTIFICATION</scope>
</reference>
<keyword evidence="8" id="KW-1185">Reference proteome</keyword>
<dbReference type="PANTHER" id="PTHR14609">
    <property type="entry name" value="RING FINGER PROTEIN 219"/>
    <property type="match status" value="1"/>
</dbReference>
<dbReference type="GO" id="GO:0006513">
    <property type="term" value="P:protein monoubiquitination"/>
    <property type="evidence" value="ECO:0007669"/>
    <property type="project" value="InterPro"/>
</dbReference>
<evidence type="ECO:0000259" key="6">
    <source>
        <dbReference type="PROSITE" id="PS50089"/>
    </source>
</evidence>
<dbReference type="GO" id="GO:0008270">
    <property type="term" value="F:zinc ion binding"/>
    <property type="evidence" value="ECO:0007669"/>
    <property type="project" value="UniProtKB-KW"/>
</dbReference>
<dbReference type="CDD" id="cd16562">
    <property type="entry name" value="RING-HC_RNF219"/>
    <property type="match status" value="1"/>
</dbReference>
<feature type="compositionally biased region" description="Basic and acidic residues" evidence="5">
    <location>
        <begin position="247"/>
        <end position="263"/>
    </location>
</feature>
<dbReference type="Pfam" id="PF13639">
    <property type="entry name" value="zf-RING_2"/>
    <property type="match status" value="1"/>
</dbReference>
<keyword evidence="1" id="KW-0479">Metal-binding</keyword>
<dbReference type="GO" id="GO:0004842">
    <property type="term" value="F:ubiquitin-protein transferase activity"/>
    <property type="evidence" value="ECO:0007669"/>
    <property type="project" value="InterPro"/>
</dbReference>
<evidence type="ECO:0000256" key="4">
    <source>
        <dbReference type="PROSITE-ProRule" id="PRU00175"/>
    </source>
</evidence>
<dbReference type="Gene3D" id="3.30.40.10">
    <property type="entry name" value="Zinc/RING finger domain, C3HC4 (zinc finger)"/>
    <property type="match status" value="1"/>
</dbReference>
<dbReference type="AlphaFoldDB" id="A0AAY4DTS4"/>
<feature type="domain" description="RING-type" evidence="6">
    <location>
        <begin position="18"/>
        <end position="56"/>
    </location>
</feature>
<dbReference type="InterPro" id="IPR013083">
    <property type="entry name" value="Znf_RING/FYVE/PHD"/>
</dbReference>
<dbReference type="PROSITE" id="PS50089">
    <property type="entry name" value="ZF_RING_2"/>
    <property type="match status" value="1"/>
</dbReference>
<dbReference type="InterPro" id="IPR001841">
    <property type="entry name" value="Znf_RING"/>
</dbReference>
<evidence type="ECO:0000313" key="8">
    <source>
        <dbReference type="Proteomes" id="UP000694580"/>
    </source>
</evidence>
<dbReference type="InterPro" id="IPR035691">
    <property type="entry name" value="OBI1_RING-HC"/>
</dbReference>
<reference evidence="7" key="3">
    <citation type="submission" date="2025-09" db="UniProtKB">
        <authorList>
            <consortium name="Ensembl"/>
        </authorList>
    </citation>
    <scope>IDENTIFICATION</scope>
</reference>
<keyword evidence="3" id="KW-0862">Zinc</keyword>
<dbReference type="PANTHER" id="PTHR14609:SF1">
    <property type="entry name" value="ORC UBIQUITIN LIGASE 1"/>
    <property type="match status" value="1"/>
</dbReference>
<evidence type="ECO:0000256" key="1">
    <source>
        <dbReference type="ARBA" id="ARBA00022723"/>
    </source>
</evidence>
<dbReference type="InterPro" id="IPR039209">
    <property type="entry name" value="OBI1"/>
</dbReference>
<feature type="compositionally biased region" description="Polar residues" evidence="5">
    <location>
        <begin position="265"/>
        <end position="277"/>
    </location>
</feature>
<protein>
    <recommendedName>
        <fullName evidence="6">RING-type domain-containing protein</fullName>
    </recommendedName>
</protein>
<evidence type="ECO:0000256" key="2">
    <source>
        <dbReference type="ARBA" id="ARBA00022771"/>
    </source>
</evidence>
<keyword evidence="2 4" id="KW-0863">Zinc-finger</keyword>
<dbReference type="Ensembl" id="ENSDCDT00010058101.1">
    <property type="protein sequence ID" value="ENSDCDP00010047851.1"/>
    <property type="gene ID" value="ENSDCDG00010028867.1"/>
</dbReference>
<organism evidence="7 8">
    <name type="scientific">Denticeps clupeoides</name>
    <name type="common">denticle herring</name>
    <dbReference type="NCBI Taxonomy" id="299321"/>
    <lineage>
        <taxon>Eukaryota</taxon>
        <taxon>Metazoa</taxon>
        <taxon>Chordata</taxon>
        <taxon>Craniata</taxon>
        <taxon>Vertebrata</taxon>
        <taxon>Euteleostomi</taxon>
        <taxon>Actinopterygii</taxon>
        <taxon>Neopterygii</taxon>
        <taxon>Teleostei</taxon>
        <taxon>Clupei</taxon>
        <taxon>Clupeiformes</taxon>
        <taxon>Denticipitoidei</taxon>
        <taxon>Denticipitidae</taxon>
        <taxon>Denticeps</taxon>
    </lineage>
</organism>
<feature type="region of interest" description="Disordered" evidence="5">
    <location>
        <begin position="472"/>
        <end position="494"/>
    </location>
</feature>
<accession>A0AAY4DTS4</accession>
<evidence type="ECO:0000313" key="7">
    <source>
        <dbReference type="Ensembl" id="ENSDCDP00010047851.1"/>
    </source>
</evidence>
<dbReference type="Proteomes" id="UP000694580">
    <property type="component" value="Chromosome 5"/>
</dbReference>
<dbReference type="GeneTree" id="ENSGT00390000013512"/>
<feature type="region of interest" description="Disordered" evidence="5">
    <location>
        <begin position="242"/>
        <end position="282"/>
    </location>
</feature>
<dbReference type="GO" id="GO:0006275">
    <property type="term" value="P:regulation of DNA replication"/>
    <property type="evidence" value="ECO:0007669"/>
    <property type="project" value="InterPro"/>
</dbReference>
<gene>
    <name evidence="7" type="primary">OBI1</name>
</gene>
<dbReference type="SUPFAM" id="SSF57850">
    <property type="entry name" value="RING/U-box"/>
    <property type="match status" value="1"/>
</dbReference>
<name>A0AAY4DTS4_9TELE</name>
<proteinExistence type="predicted"/>
<evidence type="ECO:0000256" key="5">
    <source>
        <dbReference type="SAM" id="MobiDB-lite"/>
    </source>
</evidence>